<organism evidence="7 8">
    <name type="scientific">Pendulispora brunnea</name>
    <dbReference type="NCBI Taxonomy" id="2905690"/>
    <lineage>
        <taxon>Bacteria</taxon>
        <taxon>Pseudomonadati</taxon>
        <taxon>Myxococcota</taxon>
        <taxon>Myxococcia</taxon>
        <taxon>Myxococcales</taxon>
        <taxon>Sorangiineae</taxon>
        <taxon>Pendulisporaceae</taxon>
        <taxon>Pendulispora</taxon>
    </lineage>
</organism>
<keyword evidence="8" id="KW-1185">Reference proteome</keyword>
<dbReference type="PANTHER" id="PTHR12815">
    <property type="entry name" value="SORTING AND ASSEMBLY MACHINERY SAMM50 PROTEIN FAMILY MEMBER"/>
    <property type="match status" value="1"/>
</dbReference>
<dbReference type="Gene3D" id="2.40.160.50">
    <property type="entry name" value="membrane protein fhac: a member of the omp85/tpsb transporter family"/>
    <property type="match status" value="1"/>
</dbReference>
<keyword evidence="2" id="KW-0812">Transmembrane</keyword>
<dbReference type="Proteomes" id="UP001379533">
    <property type="component" value="Chromosome"/>
</dbReference>
<dbReference type="PROSITE" id="PS51779">
    <property type="entry name" value="POTRA"/>
    <property type="match status" value="1"/>
</dbReference>
<evidence type="ECO:0000256" key="2">
    <source>
        <dbReference type="ARBA" id="ARBA00022692"/>
    </source>
</evidence>
<evidence type="ECO:0000313" key="8">
    <source>
        <dbReference type="Proteomes" id="UP001379533"/>
    </source>
</evidence>
<evidence type="ECO:0000313" key="7">
    <source>
        <dbReference type="EMBL" id="WXA92012.1"/>
    </source>
</evidence>
<dbReference type="EMBL" id="CP089982">
    <property type="protein sequence ID" value="WXA92012.1"/>
    <property type="molecule type" value="Genomic_DNA"/>
</dbReference>
<dbReference type="InterPro" id="IPR034746">
    <property type="entry name" value="POTRA"/>
</dbReference>
<reference evidence="7 8" key="1">
    <citation type="submission" date="2021-12" db="EMBL/GenBank/DDBJ databases">
        <title>Discovery of the Pendulisporaceae a myxobacterial family with distinct sporulation behavior and unique specialized metabolism.</title>
        <authorList>
            <person name="Garcia R."/>
            <person name="Popoff A."/>
            <person name="Bader C.D."/>
            <person name="Loehr J."/>
            <person name="Walesch S."/>
            <person name="Walt C."/>
            <person name="Boldt J."/>
            <person name="Bunk B."/>
            <person name="Haeckl F.J.F.P.J."/>
            <person name="Gunesch A.P."/>
            <person name="Birkelbach J."/>
            <person name="Nuebel U."/>
            <person name="Pietschmann T."/>
            <person name="Bach T."/>
            <person name="Mueller R."/>
        </authorList>
    </citation>
    <scope>NUCLEOTIDE SEQUENCE [LARGE SCALE GENOMIC DNA]</scope>
    <source>
        <strain evidence="7 8">MSr12523</strain>
    </source>
</reference>
<dbReference type="Gene3D" id="3.10.20.310">
    <property type="entry name" value="membrane protein fhac"/>
    <property type="match status" value="3"/>
</dbReference>
<evidence type="ECO:0000256" key="5">
    <source>
        <dbReference type="ARBA" id="ARBA00023237"/>
    </source>
</evidence>
<dbReference type="InterPro" id="IPR000184">
    <property type="entry name" value="Bac_surfAg_D15"/>
</dbReference>
<evidence type="ECO:0000256" key="4">
    <source>
        <dbReference type="ARBA" id="ARBA00023136"/>
    </source>
</evidence>
<dbReference type="Pfam" id="PF01103">
    <property type="entry name" value="Omp85"/>
    <property type="match status" value="1"/>
</dbReference>
<proteinExistence type="predicted"/>
<dbReference type="RefSeq" id="WP_394842631.1">
    <property type="nucleotide sequence ID" value="NZ_CP089982.1"/>
</dbReference>
<dbReference type="InterPro" id="IPR010827">
    <property type="entry name" value="BamA/TamA_POTRA"/>
</dbReference>
<gene>
    <name evidence="7" type="ORF">LZC95_36870</name>
</gene>
<dbReference type="InterPro" id="IPR039910">
    <property type="entry name" value="D15-like"/>
</dbReference>
<keyword evidence="3" id="KW-0732">Signal</keyword>
<protein>
    <submittedName>
        <fullName evidence="7">BamA/TamA family outer membrane protein</fullName>
    </submittedName>
</protein>
<name>A0ABZ2JZV3_9BACT</name>
<keyword evidence="4" id="KW-0472">Membrane</keyword>
<sequence>MLAVLLLTLTGCTTIPKGRSAIDAVTIRGSSKVDDSDIEERLATAETPKFIGLFRGVVFEYELYDRFVFQRDLARVERFYRARGFYDAHARAGRITRISENHVRVEVVVEEGKPTLVHGVTVHGIETLSPREARAVRRAIRKTLPDDQPFDEDKYKDAETQVVRALTDRGFAYAKADRDASVDLVAHTADVSFTITPGRKVQFGEVTYEGNGDIPLEPVKRALDINPGEPYSTADLDAAQQALLDLQVFTSVEITPDLEHPETGRVPLHVKMEPSKLRTIKLGGGIEFDSIRSDFHLLFGWEHHNYLGGLRTLSVQFRPGVVFYPLRFDNIVTPTNLLPWEKLRLELRQPGLFEARTNGFIRPEFNVIPFIPPIDKEYIETAPVIGYTEGKVAVGVDRTFWKIYAALAHNVNVAYPFAYLGEKDPALRTLVISYPELVTNLDLRDDRVHPHKGFYLGNNLQVAGGIFGGQASDIKIIPDARGYIPLPHKITLAMRVSVGFLFPFNYGEVVRDKLGQELNKDTRAERTRDFQIMYFRGLFSGGSSSNRGYPLRSIGPHAIVPFLNPDLASLQLNEPECASVDRANQPQTPAERCGIAVGGFTLWETSVEVRVPLSGPLSSAVFCDASDVSPQRMNFRLDRPHLSCGLGIRYDTPVGPIRLDLGYRLPGLQVIADLSKQEKFEEGDPGDIFGIPIAIAFGIGESF</sequence>
<evidence type="ECO:0000256" key="3">
    <source>
        <dbReference type="ARBA" id="ARBA00022729"/>
    </source>
</evidence>
<dbReference type="Pfam" id="PF07244">
    <property type="entry name" value="POTRA"/>
    <property type="match status" value="2"/>
</dbReference>
<accession>A0ABZ2JZV3</accession>
<comment type="subcellular location">
    <subcellularLocation>
        <location evidence="1">Membrane</location>
    </subcellularLocation>
</comment>
<dbReference type="PANTHER" id="PTHR12815:SF47">
    <property type="entry name" value="TRANSLOCATION AND ASSEMBLY MODULE SUBUNIT TAMA"/>
    <property type="match status" value="1"/>
</dbReference>
<evidence type="ECO:0000256" key="1">
    <source>
        <dbReference type="ARBA" id="ARBA00004370"/>
    </source>
</evidence>
<feature type="domain" description="POTRA" evidence="6">
    <location>
        <begin position="199"/>
        <end position="275"/>
    </location>
</feature>
<evidence type="ECO:0000259" key="6">
    <source>
        <dbReference type="PROSITE" id="PS51779"/>
    </source>
</evidence>
<keyword evidence="5" id="KW-0998">Cell outer membrane</keyword>